<evidence type="ECO:0000313" key="2">
    <source>
        <dbReference type="EMBL" id="EFP00499.1"/>
    </source>
</evidence>
<sequence>MKLLLAFSAILSIWHAPLVSAIPADVQQIVVDYMNRFRESFAVALPVANMNAIVYNASLEKKISTCTVAEHAAKDHRAMLFNSLTILENGNDSDGDINSRDANDIMDPNSRHPDAKEFRQMAHPLYAGIGCHVEKTVFLPWKASERSDRFKSHSNVLPWAA</sequence>
<evidence type="ECO:0000313" key="3">
    <source>
        <dbReference type="Proteomes" id="UP000008281"/>
    </source>
</evidence>
<feature type="chain" id="PRO_5003174803" description="SCP domain-containing protein" evidence="1">
    <location>
        <begin position="22"/>
        <end position="161"/>
    </location>
</feature>
<dbReference type="InterPro" id="IPR035940">
    <property type="entry name" value="CAP_sf"/>
</dbReference>
<gene>
    <name evidence="2" type="ORF">CRE_21748</name>
</gene>
<feature type="signal peptide" evidence="1">
    <location>
        <begin position="1"/>
        <end position="21"/>
    </location>
</feature>
<organism evidence="3">
    <name type="scientific">Caenorhabditis remanei</name>
    <name type="common">Caenorhabditis vulgaris</name>
    <dbReference type="NCBI Taxonomy" id="31234"/>
    <lineage>
        <taxon>Eukaryota</taxon>
        <taxon>Metazoa</taxon>
        <taxon>Ecdysozoa</taxon>
        <taxon>Nematoda</taxon>
        <taxon>Chromadorea</taxon>
        <taxon>Rhabditida</taxon>
        <taxon>Rhabditina</taxon>
        <taxon>Rhabditomorpha</taxon>
        <taxon>Rhabditoidea</taxon>
        <taxon>Rhabditidae</taxon>
        <taxon>Peloderinae</taxon>
        <taxon>Caenorhabditis</taxon>
    </lineage>
</organism>
<dbReference type="EMBL" id="DS268439">
    <property type="protein sequence ID" value="EFP00499.1"/>
    <property type="molecule type" value="Genomic_DNA"/>
</dbReference>
<dbReference type="SUPFAM" id="SSF55797">
    <property type="entry name" value="PR-1-like"/>
    <property type="match status" value="1"/>
</dbReference>
<dbReference type="InParanoid" id="E3MEL5"/>
<evidence type="ECO:0008006" key="4">
    <source>
        <dbReference type="Google" id="ProtNLM"/>
    </source>
</evidence>
<dbReference type="HOGENOM" id="CLU_086463_4_0_1"/>
<dbReference type="Proteomes" id="UP000008281">
    <property type="component" value="Unassembled WGS sequence"/>
</dbReference>
<dbReference type="AlphaFoldDB" id="E3MEL5"/>
<dbReference type="CTD" id="9816831"/>
<accession>E3MEL5</accession>
<keyword evidence="3" id="KW-1185">Reference proteome</keyword>
<dbReference type="Gene3D" id="3.40.33.10">
    <property type="entry name" value="CAP"/>
    <property type="match status" value="1"/>
</dbReference>
<protein>
    <recommendedName>
        <fullName evidence="4">SCP domain-containing protein</fullName>
    </recommendedName>
</protein>
<dbReference type="GeneID" id="9816831"/>
<name>E3MEL5_CAERE</name>
<proteinExistence type="predicted"/>
<evidence type="ECO:0000256" key="1">
    <source>
        <dbReference type="SAM" id="SignalP"/>
    </source>
</evidence>
<keyword evidence="1" id="KW-0732">Signal</keyword>
<dbReference type="RefSeq" id="XP_003105441.2">
    <property type="nucleotide sequence ID" value="XM_003105393.2"/>
</dbReference>
<dbReference type="KEGG" id="crq:GCK72_012147"/>
<reference evidence="2" key="1">
    <citation type="submission" date="2007-07" db="EMBL/GenBank/DDBJ databases">
        <title>PCAP assembly of the Caenorhabditis remanei genome.</title>
        <authorList>
            <consortium name="The Caenorhabditis remanei Sequencing Consortium"/>
            <person name="Wilson R.K."/>
        </authorList>
    </citation>
    <scope>NUCLEOTIDE SEQUENCE [LARGE SCALE GENOMIC DNA]</scope>
    <source>
        <strain evidence="2">PB4641</strain>
    </source>
</reference>